<gene>
    <name evidence="2" type="ORF">N5I20_23495</name>
</gene>
<reference evidence="2" key="1">
    <citation type="submission" date="2022-09" db="EMBL/GenBank/DDBJ databases">
        <title>Intensive care unit water sources are persistently colonized with multi-drug resistant bacteria and are the site of extensive horizontal gene transfer of antibiotic resistance genes.</title>
        <authorList>
            <person name="Diorio-Toth L."/>
        </authorList>
    </citation>
    <scope>NUCLEOTIDE SEQUENCE</scope>
    <source>
        <strain evidence="2">GD03710</strain>
    </source>
</reference>
<dbReference type="Pfam" id="PF12728">
    <property type="entry name" value="HTH_17"/>
    <property type="match status" value="1"/>
</dbReference>
<evidence type="ECO:0000313" key="2">
    <source>
        <dbReference type="EMBL" id="MDH1508004.1"/>
    </source>
</evidence>
<evidence type="ECO:0000259" key="1">
    <source>
        <dbReference type="Pfam" id="PF12728"/>
    </source>
</evidence>
<evidence type="ECO:0000313" key="3">
    <source>
        <dbReference type="Proteomes" id="UP001161704"/>
    </source>
</evidence>
<organism evidence="2 3">
    <name type="scientific">Aeromonas caviae</name>
    <name type="common">Aeromonas punctata</name>
    <dbReference type="NCBI Taxonomy" id="648"/>
    <lineage>
        <taxon>Bacteria</taxon>
        <taxon>Pseudomonadati</taxon>
        <taxon>Pseudomonadota</taxon>
        <taxon>Gammaproteobacteria</taxon>
        <taxon>Aeromonadales</taxon>
        <taxon>Aeromonadaceae</taxon>
        <taxon>Aeromonas</taxon>
    </lineage>
</organism>
<name>A0AA42RDE4_AERCA</name>
<dbReference type="GO" id="GO:0003677">
    <property type="term" value="F:DNA binding"/>
    <property type="evidence" value="ECO:0007669"/>
    <property type="project" value="InterPro"/>
</dbReference>
<protein>
    <submittedName>
        <fullName evidence="2">Helix-turn-helix domain-containing protein</fullName>
    </submittedName>
</protein>
<dbReference type="NCBIfam" id="TIGR01764">
    <property type="entry name" value="excise"/>
    <property type="match status" value="1"/>
</dbReference>
<dbReference type="InterPro" id="IPR009061">
    <property type="entry name" value="DNA-bd_dom_put_sf"/>
</dbReference>
<dbReference type="SUPFAM" id="SSF46955">
    <property type="entry name" value="Putative DNA-binding domain"/>
    <property type="match status" value="1"/>
</dbReference>
<dbReference type="Gene3D" id="1.10.10.10">
    <property type="entry name" value="Winged helix-like DNA-binding domain superfamily/Winged helix DNA-binding domain"/>
    <property type="match status" value="1"/>
</dbReference>
<proteinExistence type="predicted"/>
<dbReference type="InterPro" id="IPR036388">
    <property type="entry name" value="WH-like_DNA-bd_sf"/>
</dbReference>
<dbReference type="Proteomes" id="UP001161704">
    <property type="component" value="Unassembled WGS sequence"/>
</dbReference>
<dbReference type="AlphaFoldDB" id="A0AA42RDE4"/>
<feature type="domain" description="Helix-turn-helix" evidence="1">
    <location>
        <begin position="12"/>
        <end position="64"/>
    </location>
</feature>
<sequence length="65" mass="7545">MNAHFQFTTDNLLTYEEVCAVTRLSQPTLRRYVKAGRFPHPIKPNPAGKAVRFRAADVRRWMAEL</sequence>
<dbReference type="EMBL" id="JAOCIZ010000208">
    <property type="protein sequence ID" value="MDH1508004.1"/>
    <property type="molecule type" value="Genomic_DNA"/>
</dbReference>
<dbReference type="InterPro" id="IPR041657">
    <property type="entry name" value="HTH_17"/>
</dbReference>
<dbReference type="RefSeq" id="WP_080660217.1">
    <property type="nucleotide sequence ID" value="NZ_JAOCIZ010000208.1"/>
</dbReference>
<accession>A0AA42RDE4</accession>
<dbReference type="InterPro" id="IPR010093">
    <property type="entry name" value="SinI_DNA-bd"/>
</dbReference>
<comment type="caution">
    <text evidence="2">The sequence shown here is derived from an EMBL/GenBank/DDBJ whole genome shotgun (WGS) entry which is preliminary data.</text>
</comment>